<dbReference type="Pfam" id="PF04542">
    <property type="entry name" value="Sigma70_r2"/>
    <property type="match status" value="1"/>
</dbReference>
<dbReference type="NCBIfam" id="TIGR02937">
    <property type="entry name" value="sigma70-ECF"/>
    <property type="match status" value="1"/>
</dbReference>
<reference evidence="6 7" key="1">
    <citation type="submission" date="2021-07" db="EMBL/GenBank/DDBJ databases">
        <title>Genomic diversity and antimicrobial resistance of Prevotella spp. isolated from chronic lung disease airways.</title>
        <authorList>
            <person name="Webb K.A."/>
            <person name="Olagoke O.S."/>
            <person name="Baird T."/>
            <person name="Neill J."/>
            <person name="Pham A."/>
            <person name="Wells T.J."/>
            <person name="Ramsay K.A."/>
            <person name="Bell S.C."/>
            <person name="Sarovich D.S."/>
            <person name="Price E.P."/>
        </authorList>
    </citation>
    <scope>NUCLEOTIDE SEQUENCE [LARGE SCALE GENOMIC DNA]</scope>
    <source>
        <strain evidence="6 7">SCHI0011.S.12</strain>
    </source>
</reference>
<dbReference type="EMBL" id="JAHXCT010000003">
    <property type="protein sequence ID" value="MBW4769196.1"/>
    <property type="molecule type" value="Genomic_DNA"/>
</dbReference>
<comment type="caution">
    <text evidence="6">The sequence shown here is derived from an EMBL/GenBank/DDBJ whole genome shotgun (WGS) entry which is preliminary data.</text>
</comment>
<dbReference type="NCBIfam" id="TIGR02985">
    <property type="entry name" value="Sig70_bacteroi1"/>
    <property type="match status" value="1"/>
</dbReference>
<dbReference type="PANTHER" id="PTHR43133:SF46">
    <property type="entry name" value="RNA POLYMERASE SIGMA-70 FACTOR ECF SUBFAMILY"/>
    <property type="match status" value="1"/>
</dbReference>
<organism evidence="6 7">
    <name type="scientific">Hoylesella nanceiensis</name>
    <dbReference type="NCBI Taxonomy" id="425941"/>
    <lineage>
        <taxon>Bacteria</taxon>
        <taxon>Pseudomonadati</taxon>
        <taxon>Bacteroidota</taxon>
        <taxon>Bacteroidia</taxon>
        <taxon>Bacteroidales</taxon>
        <taxon>Prevotellaceae</taxon>
        <taxon>Hoylesella</taxon>
    </lineage>
</organism>
<dbReference type="InterPro" id="IPR007627">
    <property type="entry name" value="RNA_pol_sigma70_r2"/>
</dbReference>
<keyword evidence="7" id="KW-1185">Reference proteome</keyword>
<evidence type="ECO:0000259" key="4">
    <source>
        <dbReference type="Pfam" id="PF04542"/>
    </source>
</evidence>
<dbReference type="InterPro" id="IPR014284">
    <property type="entry name" value="RNA_pol_sigma-70_dom"/>
</dbReference>
<dbReference type="InterPro" id="IPR013249">
    <property type="entry name" value="RNA_pol_sigma70_r4_t2"/>
</dbReference>
<dbReference type="Pfam" id="PF08281">
    <property type="entry name" value="Sigma70_r4_2"/>
    <property type="match status" value="1"/>
</dbReference>
<keyword evidence="3" id="KW-0804">Transcription</keyword>
<keyword evidence="1" id="KW-0805">Transcription regulation</keyword>
<protein>
    <submittedName>
        <fullName evidence="6">RNA polymerase sigma-70 factor</fullName>
    </submittedName>
</protein>
<evidence type="ECO:0000256" key="3">
    <source>
        <dbReference type="ARBA" id="ARBA00023163"/>
    </source>
</evidence>
<sequence length="183" mass="21491">MNTSFKQLYLQYYAPAKRFATLYVKRSDVAEDVVQDVFLKIYELQERAPQCNFSMAYVMTSVKHGCISFLRGELLITELDGNYSEVERSEMQWMCNQLEMWDLTTSVTEDTISEIYKAIDALPPQCREIFFRSKIEGKKHAEIAQELNISINTIESQMSIAYRKLRKSLERFLLILLLFVLHF</sequence>
<dbReference type="PANTHER" id="PTHR43133">
    <property type="entry name" value="RNA POLYMERASE ECF-TYPE SIGMA FACTO"/>
    <property type="match status" value="1"/>
</dbReference>
<dbReference type="InterPro" id="IPR014327">
    <property type="entry name" value="RNA_pol_sigma70_bacteroid"/>
</dbReference>
<dbReference type="RefSeq" id="WP_219480835.1">
    <property type="nucleotide sequence ID" value="NZ_JAHXCT010000003.1"/>
</dbReference>
<evidence type="ECO:0000259" key="5">
    <source>
        <dbReference type="Pfam" id="PF08281"/>
    </source>
</evidence>
<name>A0ABS6YCC4_9BACT</name>
<accession>A0ABS6YCC4</accession>
<evidence type="ECO:0000313" key="6">
    <source>
        <dbReference type="EMBL" id="MBW4769196.1"/>
    </source>
</evidence>
<feature type="domain" description="RNA polymerase sigma factor 70 region 4 type 2" evidence="5">
    <location>
        <begin position="114"/>
        <end position="165"/>
    </location>
</feature>
<dbReference type="Proteomes" id="UP000788426">
    <property type="component" value="Unassembled WGS sequence"/>
</dbReference>
<dbReference type="CDD" id="cd06171">
    <property type="entry name" value="Sigma70_r4"/>
    <property type="match status" value="1"/>
</dbReference>
<proteinExistence type="predicted"/>
<evidence type="ECO:0000313" key="7">
    <source>
        <dbReference type="Proteomes" id="UP000788426"/>
    </source>
</evidence>
<dbReference type="InterPro" id="IPR039425">
    <property type="entry name" value="RNA_pol_sigma-70-like"/>
</dbReference>
<keyword evidence="2" id="KW-0731">Sigma factor</keyword>
<evidence type="ECO:0000256" key="2">
    <source>
        <dbReference type="ARBA" id="ARBA00023082"/>
    </source>
</evidence>
<feature type="domain" description="RNA polymerase sigma-70 region 2" evidence="4">
    <location>
        <begin position="8"/>
        <end position="72"/>
    </location>
</feature>
<gene>
    <name evidence="6" type="ORF">KZO38_05410</name>
</gene>
<evidence type="ECO:0000256" key="1">
    <source>
        <dbReference type="ARBA" id="ARBA00023015"/>
    </source>
</evidence>